<sequence>MQKRDRCGVNANGSSPLENMRGLEHYLNDIMSPHSNTTDMKAFTKEKRPSMRKMLKARKISFPQVLLKIASFGAGPEVSGRAHFPSFVKVGVCRLYENKRNNWERLETRKTRSEIGTWGVFGADEHDSGIIITRRCKGVALWGCASGELGEKWQRA</sequence>
<keyword evidence="2" id="KW-1185">Reference proteome</keyword>
<dbReference type="OrthoDB" id="10033548at2759"/>
<protein>
    <submittedName>
        <fullName evidence="1">Uncharacterized protein</fullName>
    </submittedName>
</protein>
<name>A0A9P0CJ21_9CUCU</name>
<accession>A0A9P0CJ21</accession>
<reference evidence="1" key="1">
    <citation type="submission" date="2022-01" db="EMBL/GenBank/DDBJ databases">
        <authorList>
            <person name="King R."/>
        </authorList>
    </citation>
    <scope>NUCLEOTIDE SEQUENCE</scope>
</reference>
<dbReference type="AlphaFoldDB" id="A0A9P0CJ21"/>
<gene>
    <name evidence="1" type="ORF">PSYICH_LOCUS4562</name>
</gene>
<evidence type="ECO:0000313" key="2">
    <source>
        <dbReference type="Proteomes" id="UP001153636"/>
    </source>
</evidence>
<dbReference type="Proteomes" id="UP001153636">
    <property type="component" value="Chromosome 14"/>
</dbReference>
<proteinExistence type="predicted"/>
<evidence type="ECO:0000313" key="1">
    <source>
        <dbReference type="EMBL" id="CAH1103124.1"/>
    </source>
</evidence>
<organism evidence="1 2">
    <name type="scientific">Psylliodes chrysocephalus</name>
    <dbReference type="NCBI Taxonomy" id="3402493"/>
    <lineage>
        <taxon>Eukaryota</taxon>
        <taxon>Metazoa</taxon>
        <taxon>Ecdysozoa</taxon>
        <taxon>Arthropoda</taxon>
        <taxon>Hexapoda</taxon>
        <taxon>Insecta</taxon>
        <taxon>Pterygota</taxon>
        <taxon>Neoptera</taxon>
        <taxon>Endopterygota</taxon>
        <taxon>Coleoptera</taxon>
        <taxon>Polyphaga</taxon>
        <taxon>Cucujiformia</taxon>
        <taxon>Chrysomeloidea</taxon>
        <taxon>Chrysomelidae</taxon>
        <taxon>Galerucinae</taxon>
        <taxon>Alticini</taxon>
        <taxon>Psylliodes</taxon>
    </lineage>
</organism>
<dbReference type="EMBL" id="OV651826">
    <property type="protein sequence ID" value="CAH1103124.1"/>
    <property type="molecule type" value="Genomic_DNA"/>
</dbReference>